<dbReference type="Proteomes" id="UP001200642">
    <property type="component" value="Unassembled WGS sequence"/>
</dbReference>
<dbReference type="InterPro" id="IPR006076">
    <property type="entry name" value="FAD-dep_OxRdtase"/>
</dbReference>
<proteinExistence type="predicted"/>
<dbReference type="Gene3D" id="3.50.50.60">
    <property type="entry name" value="FAD/NAD(P)-binding domain"/>
    <property type="match status" value="1"/>
</dbReference>
<dbReference type="EMBL" id="JAIRBC010000001">
    <property type="protein sequence ID" value="MCG2459302.1"/>
    <property type="molecule type" value="Genomic_DNA"/>
</dbReference>
<feature type="transmembrane region" description="Helical" evidence="1">
    <location>
        <begin position="12"/>
        <end position="33"/>
    </location>
</feature>
<dbReference type="RefSeq" id="WP_317900449.1">
    <property type="nucleotide sequence ID" value="NZ_JAIRBC010000001.1"/>
</dbReference>
<keyword evidence="1" id="KW-0472">Membrane</keyword>
<dbReference type="AlphaFoldDB" id="A0AAE3JR58"/>
<dbReference type="Pfam" id="PF01266">
    <property type="entry name" value="DAO"/>
    <property type="match status" value="1"/>
</dbReference>
<dbReference type="PANTHER" id="PTHR13847:SF281">
    <property type="entry name" value="FAD DEPENDENT OXIDOREDUCTASE DOMAIN-CONTAINING PROTEIN"/>
    <property type="match status" value="1"/>
</dbReference>
<protein>
    <submittedName>
        <fullName evidence="3">FAD-binding oxidoreductase</fullName>
    </submittedName>
</protein>
<accession>A0AAE3JR58</accession>
<dbReference type="InterPro" id="IPR036188">
    <property type="entry name" value="FAD/NAD-bd_sf"/>
</dbReference>
<evidence type="ECO:0000313" key="3">
    <source>
        <dbReference type="EMBL" id="MCG2459302.1"/>
    </source>
</evidence>
<dbReference type="GO" id="GO:0005737">
    <property type="term" value="C:cytoplasm"/>
    <property type="evidence" value="ECO:0007669"/>
    <property type="project" value="TreeGrafter"/>
</dbReference>
<keyword evidence="4" id="KW-1185">Reference proteome</keyword>
<keyword evidence="1" id="KW-0812">Transmembrane</keyword>
<dbReference type="Gene3D" id="3.30.9.10">
    <property type="entry name" value="D-Amino Acid Oxidase, subunit A, domain 2"/>
    <property type="match status" value="1"/>
</dbReference>
<gene>
    <name evidence="3" type="ORF">K8352_00915</name>
</gene>
<dbReference type="SUPFAM" id="SSF51905">
    <property type="entry name" value="FAD/NAD(P)-binding domain"/>
    <property type="match status" value="1"/>
</dbReference>
<comment type="caution">
    <text evidence="3">The sequence shown here is derived from an EMBL/GenBank/DDBJ whole genome shotgun (WGS) entry which is preliminary data.</text>
</comment>
<evidence type="ECO:0000313" key="4">
    <source>
        <dbReference type="Proteomes" id="UP001200642"/>
    </source>
</evidence>
<dbReference type="PANTHER" id="PTHR13847">
    <property type="entry name" value="SARCOSINE DEHYDROGENASE-RELATED"/>
    <property type="match status" value="1"/>
</dbReference>
<reference evidence="3" key="1">
    <citation type="submission" date="2023-02" db="EMBL/GenBank/DDBJ databases">
        <title>Genome of Flavobacteriaceae gen. nov. sp. strain F89.</title>
        <authorList>
            <person name="Wang Y."/>
        </authorList>
    </citation>
    <scope>NUCLEOTIDE SEQUENCE</scope>
    <source>
        <strain evidence="3">F89</strain>
    </source>
</reference>
<name>A0AAE3JR58_9FLAO</name>
<evidence type="ECO:0000256" key="1">
    <source>
        <dbReference type="SAM" id="Phobius"/>
    </source>
</evidence>
<organism evidence="3 4">
    <name type="scientific">Cerina litoralis</name>
    <dbReference type="NCBI Taxonomy" id="2874477"/>
    <lineage>
        <taxon>Bacteria</taxon>
        <taxon>Pseudomonadati</taxon>
        <taxon>Bacteroidota</taxon>
        <taxon>Flavobacteriia</taxon>
        <taxon>Flavobacteriales</taxon>
        <taxon>Flavobacteriaceae</taxon>
        <taxon>Cerina</taxon>
    </lineage>
</organism>
<evidence type="ECO:0000259" key="2">
    <source>
        <dbReference type="Pfam" id="PF01266"/>
    </source>
</evidence>
<feature type="domain" description="FAD dependent oxidoreductase" evidence="2">
    <location>
        <begin position="16"/>
        <end position="369"/>
    </location>
</feature>
<sequence length="370" mass="42088">MSLSYWEYKTWLTQIDFTVVGSGIVGLSTALYLKNRFPKAKILILERGSLPHGASLKNAGFACYGSISEILADLKTQPEEEVVKLVRKRWDGVQLLRKNLGDKAIDFQNYGGHEVFLKEHRERYQQCVEGLGHVNQLLKPIFNQEAYYCHENSFLFNGIVENYITNPLESQIDTGKMMSVLMEVVRKKRINILNAIEVKGFQEIGDHVLVETDHFEFKTRKLLIATNGFAAQLIQEKVRPARAQVLVTRPLKNLHIKGTFHMDEGYYYFRNIRDRILFGGGRNLDFDAEETTAFGETELVQRKLEELLRTVILPNTEFEVDKRWSGIMGIGNSKRPIVKQLSNRVFCGVRLGGMGIAIGSSVGKELADLV</sequence>
<keyword evidence="1" id="KW-1133">Transmembrane helix</keyword>